<evidence type="ECO:0000256" key="1">
    <source>
        <dbReference type="ARBA" id="ARBA00022723"/>
    </source>
</evidence>
<dbReference type="GO" id="GO:0005834">
    <property type="term" value="C:heterotrimeric G-protein complex"/>
    <property type="evidence" value="ECO:0007669"/>
    <property type="project" value="TreeGrafter"/>
</dbReference>
<feature type="binding site" evidence="6">
    <location>
        <position position="11"/>
    </location>
    <ligand>
        <name>Mg(2+)</name>
        <dbReference type="ChEBI" id="CHEBI:18420"/>
    </ligand>
</feature>
<dbReference type="FunFam" id="3.40.50.300:FF:000692">
    <property type="entry name" value="Guanine nucleotide-binding protein subunit alpha"/>
    <property type="match status" value="1"/>
</dbReference>
<dbReference type="GO" id="GO:0007188">
    <property type="term" value="P:adenylate cyclase-modulating G protein-coupled receptor signaling pathway"/>
    <property type="evidence" value="ECO:0007669"/>
    <property type="project" value="TreeGrafter"/>
</dbReference>
<dbReference type="InterPro" id="IPR011025">
    <property type="entry name" value="GproteinA_insert"/>
</dbReference>
<evidence type="ECO:0000256" key="5">
    <source>
        <dbReference type="PIRSR" id="PIRSR601019-1"/>
    </source>
</evidence>
<dbReference type="GO" id="GO:0005525">
    <property type="term" value="F:GTP binding"/>
    <property type="evidence" value="ECO:0007669"/>
    <property type="project" value="UniProtKB-KW"/>
</dbReference>
<proteinExistence type="predicted"/>
<dbReference type="SMART" id="SM00275">
    <property type="entry name" value="G_alpha"/>
    <property type="match status" value="1"/>
</dbReference>
<keyword evidence="6" id="KW-0460">Magnesium</keyword>
<dbReference type="Gene3D" id="3.40.50.300">
    <property type="entry name" value="P-loop containing nucleotide triphosphate hydrolases"/>
    <property type="match status" value="1"/>
</dbReference>
<dbReference type="PANTHER" id="PTHR10218:SF302">
    <property type="entry name" value="GUANINE NUCLEOTIDE-BINDING PROTEIN ALPHA-5 SUBUNIT"/>
    <property type="match status" value="1"/>
</dbReference>
<dbReference type="SUPFAM" id="SSF47895">
    <property type="entry name" value="Transducin (alpha subunit), insertion domain"/>
    <property type="match status" value="1"/>
</dbReference>
<dbReference type="InterPro" id="IPR001019">
    <property type="entry name" value="Gprotein_alpha_su"/>
</dbReference>
<evidence type="ECO:0000256" key="3">
    <source>
        <dbReference type="ARBA" id="ARBA00023134"/>
    </source>
</evidence>
<dbReference type="GO" id="GO:0005737">
    <property type="term" value="C:cytoplasm"/>
    <property type="evidence" value="ECO:0007669"/>
    <property type="project" value="TreeGrafter"/>
</dbReference>
<evidence type="ECO:0000256" key="2">
    <source>
        <dbReference type="ARBA" id="ARBA00022741"/>
    </source>
</evidence>
<dbReference type="InterPro" id="IPR027417">
    <property type="entry name" value="P-loop_NTPase"/>
</dbReference>
<dbReference type="GO" id="GO:0046872">
    <property type="term" value="F:metal ion binding"/>
    <property type="evidence" value="ECO:0007669"/>
    <property type="project" value="UniProtKB-KW"/>
</dbReference>
<dbReference type="EMBL" id="GIBP01004783">
    <property type="protein sequence ID" value="NDV33752.1"/>
    <property type="molecule type" value="Transcribed_RNA"/>
</dbReference>
<keyword evidence="1 6" id="KW-0479">Metal-binding</keyword>
<feature type="binding site" evidence="5">
    <location>
        <begin position="138"/>
        <end position="144"/>
    </location>
    <ligand>
        <name>GTP</name>
        <dbReference type="ChEBI" id="CHEBI:37565"/>
    </ligand>
</feature>
<evidence type="ECO:0000313" key="7">
    <source>
        <dbReference type="EMBL" id="NDV33752.1"/>
    </source>
</evidence>
<feature type="binding site" evidence="5">
    <location>
        <begin position="163"/>
        <end position="167"/>
    </location>
    <ligand>
        <name>GTP</name>
        <dbReference type="ChEBI" id="CHEBI:37565"/>
    </ligand>
</feature>
<evidence type="ECO:0000256" key="4">
    <source>
        <dbReference type="ARBA" id="ARBA00023224"/>
    </source>
</evidence>
<dbReference type="Pfam" id="PF00503">
    <property type="entry name" value="G-alpha"/>
    <property type="match status" value="1"/>
</dbReference>
<dbReference type="PROSITE" id="PS51882">
    <property type="entry name" value="G_ALPHA"/>
    <property type="match status" value="1"/>
</dbReference>
<name>A0A6B2L9N1_9EUKA</name>
<protein>
    <submittedName>
        <fullName evidence="7">Uncharacterized protein</fullName>
    </submittedName>
</protein>
<dbReference type="GO" id="GO:0001664">
    <property type="term" value="F:G protein-coupled receptor binding"/>
    <property type="evidence" value="ECO:0007669"/>
    <property type="project" value="TreeGrafter"/>
</dbReference>
<evidence type="ECO:0000256" key="6">
    <source>
        <dbReference type="PIRSR" id="PIRSR601019-2"/>
    </source>
</evidence>
<accession>A0A6B2L9N1</accession>
<feature type="binding site" evidence="5">
    <location>
        <begin position="236"/>
        <end position="239"/>
    </location>
    <ligand>
        <name>GTP</name>
        <dbReference type="ChEBI" id="CHEBI:37565"/>
    </ligand>
</feature>
<keyword evidence="2 5" id="KW-0547">Nucleotide-binding</keyword>
<dbReference type="GO" id="GO:0003924">
    <property type="term" value="F:GTPase activity"/>
    <property type="evidence" value="ECO:0007669"/>
    <property type="project" value="InterPro"/>
</dbReference>
<dbReference type="PRINTS" id="PR00318">
    <property type="entry name" value="GPROTEINA"/>
</dbReference>
<dbReference type="GO" id="GO:0031683">
    <property type="term" value="F:G-protein beta/gamma-subunit complex binding"/>
    <property type="evidence" value="ECO:0007669"/>
    <property type="project" value="InterPro"/>
</dbReference>
<reference evidence="7" key="1">
    <citation type="journal article" date="2020" name="J. Eukaryot. Microbiol.">
        <title>De novo Sequencing, Assembly and Annotation of the Transcriptome for the Free-Living Testate Amoeba Arcella intermedia.</title>
        <authorList>
            <person name="Ribeiro G.M."/>
            <person name="Porfirio-Sousa A.L."/>
            <person name="Maurer-Alcala X.X."/>
            <person name="Katz L.A."/>
            <person name="Lahr D.J.G."/>
        </authorList>
    </citation>
    <scope>NUCLEOTIDE SEQUENCE</scope>
</reference>
<dbReference type="Gene3D" id="1.10.400.10">
    <property type="entry name" value="GI Alpha 1, domain 2-like"/>
    <property type="match status" value="1"/>
</dbReference>
<dbReference type="AlphaFoldDB" id="A0A6B2L9N1"/>
<sequence length="323" mass="37872">MCLGIGGCGKTTFVRQMKVLHNIPWEEAELERYASTIRRVFTLAQIDIVWAAKKLNLEFSEESKGLIEKLNELHKDREKSGLSPDSLPLLKSLWEDPISQEIVKKHPEMIGAIHISYFWQNVDRIIKDDYKPLEEDILRVRIRTAGAYSTVICIEKNYFEFFDVGGQKPERSKWEKVLQSHEFSCILFFVACDEWDVMDEEKEYNYSKLEIGKIIFNEVLESNDVPEDIPIILFMNRSDMFQARFEKDESWESYKTTYPDYKGERNYKDGINHIIKIFLDDAPKRKHPVRHYITNSLDKNSMAPVWKAVKEFVMQKAINAVGI</sequence>
<keyword evidence="3 5" id="KW-0342">GTP-binding</keyword>
<dbReference type="SUPFAM" id="SSF52540">
    <property type="entry name" value="P-loop containing nucleoside triphosphate hydrolases"/>
    <property type="match status" value="1"/>
</dbReference>
<keyword evidence="4" id="KW-0807">Transducer</keyword>
<feature type="binding site" evidence="6">
    <location>
        <position position="144"/>
    </location>
    <ligand>
        <name>Mg(2+)</name>
        <dbReference type="ChEBI" id="CHEBI:18420"/>
    </ligand>
</feature>
<organism evidence="7">
    <name type="scientific">Arcella intermedia</name>
    <dbReference type="NCBI Taxonomy" id="1963864"/>
    <lineage>
        <taxon>Eukaryota</taxon>
        <taxon>Amoebozoa</taxon>
        <taxon>Tubulinea</taxon>
        <taxon>Elardia</taxon>
        <taxon>Arcellinida</taxon>
        <taxon>Sphaerothecina</taxon>
        <taxon>Arcellidae</taxon>
        <taxon>Arcella</taxon>
    </lineage>
</organism>
<dbReference type="PANTHER" id="PTHR10218">
    <property type="entry name" value="GTP-BINDING PROTEIN ALPHA SUBUNIT"/>
    <property type="match status" value="1"/>
</dbReference>